<dbReference type="Gene3D" id="3.40.50.300">
    <property type="entry name" value="P-loop containing nucleotide triphosphate hydrolases"/>
    <property type="match status" value="2"/>
</dbReference>
<keyword evidence="6 7" id="KW-0472">Membrane</keyword>
<dbReference type="OrthoDB" id="102453at2"/>
<keyword evidence="4 7" id="KW-0812">Transmembrane</keyword>
<organism evidence="9 10">
    <name type="scientific">Mucilaginibacter conchicola</name>
    <dbReference type="NCBI Taxonomy" id="2303333"/>
    <lineage>
        <taxon>Bacteria</taxon>
        <taxon>Pseudomonadati</taxon>
        <taxon>Bacteroidota</taxon>
        <taxon>Sphingobacteriia</taxon>
        <taxon>Sphingobacteriales</taxon>
        <taxon>Sphingobacteriaceae</taxon>
        <taxon>Mucilaginibacter</taxon>
    </lineage>
</organism>
<keyword evidence="10" id="KW-1185">Reference proteome</keyword>
<evidence type="ECO:0000256" key="1">
    <source>
        <dbReference type="ARBA" id="ARBA00004651"/>
    </source>
</evidence>
<evidence type="ECO:0000256" key="2">
    <source>
        <dbReference type="ARBA" id="ARBA00008806"/>
    </source>
</evidence>
<comment type="caution">
    <text evidence="9">The sequence shown here is derived from an EMBL/GenBank/DDBJ whole genome shotgun (WGS) entry which is preliminary data.</text>
</comment>
<comment type="similarity">
    <text evidence="2">Belongs to the VirD4/TraG family.</text>
</comment>
<dbReference type="GO" id="GO:0005886">
    <property type="term" value="C:plasma membrane"/>
    <property type="evidence" value="ECO:0007669"/>
    <property type="project" value="UniProtKB-SubCell"/>
</dbReference>
<feature type="domain" description="YWFCY" evidence="8">
    <location>
        <begin position="5"/>
        <end position="147"/>
    </location>
</feature>
<comment type="subcellular location">
    <subcellularLocation>
        <location evidence="1">Cell membrane</location>
        <topology evidence="1">Multi-pass membrane protein</topology>
    </subcellularLocation>
</comment>
<evidence type="ECO:0000256" key="7">
    <source>
        <dbReference type="SAM" id="Phobius"/>
    </source>
</evidence>
<dbReference type="Pfam" id="PF02534">
    <property type="entry name" value="T4SS-DNA_transf"/>
    <property type="match status" value="1"/>
</dbReference>
<dbReference type="Proteomes" id="UP000264217">
    <property type="component" value="Unassembled WGS sequence"/>
</dbReference>
<dbReference type="SUPFAM" id="SSF52540">
    <property type="entry name" value="P-loop containing nucleoside triphosphate hydrolases"/>
    <property type="match status" value="1"/>
</dbReference>
<dbReference type="NCBIfam" id="NF041326">
    <property type="entry name" value="Bacteroid_MobC"/>
    <property type="match status" value="1"/>
</dbReference>
<keyword evidence="3" id="KW-1003">Cell membrane</keyword>
<dbReference type="PANTHER" id="PTHR37937">
    <property type="entry name" value="CONJUGATIVE TRANSFER: DNA TRANSPORT"/>
    <property type="match status" value="1"/>
</dbReference>
<reference evidence="9 10" key="1">
    <citation type="submission" date="2018-08" db="EMBL/GenBank/DDBJ databases">
        <title>Mucilaginibacter sp. MYSH2.</title>
        <authorList>
            <person name="Seo T."/>
        </authorList>
    </citation>
    <scope>NUCLEOTIDE SEQUENCE [LARGE SCALE GENOMIC DNA]</scope>
    <source>
        <strain evidence="9 10">MYSH2</strain>
    </source>
</reference>
<evidence type="ECO:0000259" key="8">
    <source>
        <dbReference type="Pfam" id="PF14293"/>
    </source>
</evidence>
<evidence type="ECO:0000256" key="6">
    <source>
        <dbReference type="ARBA" id="ARBA00023136"/>
    </source>
</evidence>
<dbReference type="CDD" id="cd01127">
    <property type="entry name" value="TrwB_TraG_TraD_VirD4"/>
    <property type="match status" value="2"/>
</dbReference>
<gene>
    <name evidence="9" type="ORF">D0C36_23010</name>
</gene>
<dbReference type="EMBL" id="QWDC01000005">
    <property type="protein sequence ID" value="RFZ90115.1"/>
    <property type="molecule type" value="Genomic_DNA"/>
</dbReference>
<dbReference type="PANTHER" id="PTHR37937:SF1">
    <property type="entry name" value="CONJUGATIVE TRANSFER: DNA TRANSPORT"/>
    <property type="match status" value="1"/>
</dbReference>
<feature type="transmembrane region" description="Helical" evidence="7">
    <location>
        <begin position="20"/>
        <end position="42"/>
    </location>
</feature>
<dbReference type="InterPro" id="IPR027417">
    <property type="entry name" value="P-loop_NTPase"/>
</dbReference>
<feature type="transmembrane region" description="Helical" evidence="7">
    <location>
        <begin position="93"/>
        <end position="114"/>
    </location>
</feature>
<evidence type="ECO:0000256" key="3">
    <source>
        <dbReference type="ARBA" id="ARBA00022475"/>
    </source>
</evidence>
<protein>
    <submittedName>
        <fullName evidence="9">Conjugal transfer protein TraG</fullName>
    </submittedName>
</protein>
<sequence length="644" mass="72241">MQTGENEQALRKIIDFTRFLSLSLLGIHIYLACYAAFAAWNLTAPGVNKILATFAGMTVFQSVWLAKFGVLTLLVVSLLGTRGKKEESIKKRSIVFHILSGLIIFFGGNYLLLLHGAASLIATLYIASCGLGYLLCMTGGAMIARIMRNMLTNDIFNHENETFPQEERLLQNEFSVNLPALYRLKRMERESYINIINPFRGTMVLGTPGAGKSYFVIRHIITQHILKGFSMFIYDFKYDDLTRIAYNTLQQHSNAYAVRPGLFTINFDDLSKTHRCNPLEPSEMRDITDAMESSRTFMLGMNREWIKKQGDFFVESPINFVTALIWFLKKYKGGAYCTLPHAIELAQVEYKTLFAILQTEPEIEVLINPFVSAWKNEAFDQLEGQIASAKISMARLVSPSLYYVLSGNDFTLDLNNPKAPKIICMGNNPLKQQVYGAVLSLYISRMIKLVNQKGRLKSSLIFDEFPTIYFNNIDGLIATARSNKVSTTLAVQDYSQLKKDYGREQAEVIFSIVGNVISGQVSGETAKNLSERFGKIVQDRQSTTINSQDVSVNRSTQLDAAIPASKIATLSSGEFVGVVADDPDTPISLKVFHNRIQNDHAKIKREEEGYKEMPVINQVTEAMVSETYNAVKRDIAEIVASFEG</sequence>
<evidence type="ECO:0000313" key="9">
    <source>
        <dbReference type="EMBL" id="RFZ90115.1"/>
    </source>
</evidence>
<feature type="transmembrane region" description="Helical" evidence="7">
    <location>
        <begin position="62"/>
        <end position="81"/>
    </location>
</feature>
<dbReference type="InterPro" id="IPR051539">
    <property type="entry name" value="T4SS-coupling_protein"/>
</dbReference>
<dbReference type="RefSeq" id="WP_117394082.1">
    <property type="nucleotide sequence ID" value="NZ_QWDC01000005.1"/>
</dbReference>
<dbReference type="InterPro" id="IPR003688">
    <property type="entry name" value="TraG/VirD4"/>
</dbReference>
<proteinExistence type="inferred from homology"/>
<dbReference type="AlphaFoldDB" id="A0A372NP17"/>
<evidence type="ECO:0000256" key="5">
    <source>
        <dbReference type="ARBA" id="ARBA00022989"/>
    </source>
</evidence>
<dbReference type="InterPro" id="IPR025988">
    <property type="entry name" value="YWFCY_dom"/>
</dbReference>
<accession>A0A372NP17</accession>
<feature type="transmembrane region" description="Helical" evidence="7">
    <location>
        <begin position="120"/>
        <end position="144"/>
    </location>
</feature>
<name>A0A372NP17_9SPHI</name>
<evidence type="ECO:0000313" key="10">
    <source>
        <dbReference type="Proteomes" id="UP000264217"/>
    </source>
</evidence>
<dbReference type="Pfam" id="PF14293">
    <property type="entry name" value="YWFCY"/>
    <property type="match status" value="1"/>
</dbReference>
<keyword evidence="5 7" id="KW-1133">Transmembrane helix</keyword>
<evidence type="ECO:0000256" key="4">
    <source>
        <dbReference type="ARBA" id="ARBA00022692"/>
    </source>
</evidence>